<dbReference type="PANTHER" id="PTHR31680">
    <property type="entry name" value="LONGIFOLIA PROTEIN"/>
    <property type="match status" value="1"/>
</dbReference>
<dbReference type="GO" id="GO:0051513">
    <property type="term" value="P:regulation of monopolar cell growth"/>
    <property type="evidence" value="ECO:0007669"/>
    <property type="project" value="InterPro"/>
</dbReference>
<keyword evidence="3" id="KW-1185">Reference proteome</keyword>
<sequence length="177" mass="19680">MVNGGVPPCPEIHYIHGAVHNPNHAVASSCVSLHQADASLHSFASLIPRKTRRLPLSPSPVSPSPGLIPVITFSIDQRQKQRREGEKMSAKLLYSLSDENPNLQKQVGCINGIFHLFERQQFLIGRSTNSPNHKQLPQGQSNNYEHKSKDAIHKAKVRISNPSAKLNKRDFNHGHPK</sequence>
<proteinExistence type="predicted"/>
<evidence type="ECO:0000313" key="2">
    <source>
        <dbReference type="EMBL" id="GMH20358.1"/>
    </source>
</evidence>
<organism evidence="2 3">
    <name type="scientific">Nepenthes gracilis</name>
    <name type="common">Slender pitcher plant</name>
    <dbReference type="NCBI Taxonomy" id="150966"/>
    <lineage>
        <taxon>Eukaryota</taxon>
        <taxon>Viridiplantae</taxon>
        <taxon>Streptophyta</taxon>
        <taxon>Embryophyta</taxon>
        <taxon>Tracheophyta</taxon>
        <taxon>Spermatophyta</taxon>
        <taxon>Magnoliopsida</taxon>
        <taxon>eudicotyledons</taxon>
        <taxon>Gunneridae</taxon>
        <taxon>Pentapetalae</taxon>
        <taxon>Caryophyllales</taxon>
        <taxon>Nepenthaceae</taxon>
        <taxon>Nepenthes</taxon>
    </lineage>
</organism>
<dbReference type="EMBL" id="BSYO01000021">
    <property type="protein sequence ID" value="GMH20358.1"/>
    <property type="molecule type" value="Genomic_DNA"/>
</dbReference>
<feature type="compositionally biased region" description="Basic and acidic residues" evidence="1">
    <location>
        <begin position="167"/>
        <end position="177"/>
    </location>
</feature>
<feature type="region of interest" description="Disordered" evidence="1">
    <location>
        <begin position="127"/>
        <end position="177"/>
    </location>
</feature>
<feature type="compositionally biased region" description="Polar residues" evidence="1">
    <location>
        <begin position="127"/>
        <end position="143"/>
    </location>
</feature>
<reference evidence="2" key="1">
    <citation type="submission" date="2023-05" db="EMBL/GenBank/DDBJ databases">
        <title>Nepenthes gracilis genome sequencing.</title>
        <authorList>
            <person name="Fukushima K."/>
        </authorList>
    </citation>
    <scope>NUCLEOTIDE SEQUENCE</scope>
    <source>
        <strain evidence="2">SING2019-196</strain>
    </source>
</reference>
<evidence type="ECO:0000256" key="1">
    <source>
        <dbReference type="SAM" id="MobiDB-lite"/>
    </source>
</evidence>
<dbReference type="AlphaFoldDB" id="A0AAD3SYB4"/>
<dbReference type="PANTHER" id="PTHR31680:SF15">
    <property type="entry name" value="PROTEIN LONGIFOLIA 2"/>
    <property type="match status" value="1"/>
</dbReference>
<evidence type="ECO:0000313" key="3">
    <source>
        <dbReference type="Proteomes" id="UP001279734"/>
    </source>
</evidence>
<dbReference type="Proteomes" id="UP001279734">
    <property type="component" value="Unassembled WGS sequence"/>
</dbReference>
<dbReference type="InterPro" id="IPR033334">
    <property type="entry name" value="LNG1/2"/>
</dbReference>
<protein>
    <submittedName>
        <fullName evidence="2">Uncharacterized protein</fullName>
    </submittedName>
</protein>
<comment type="caution">
    <text evidence="2">The sequence shown here is derived from an EMBL/GenBank/DDBJ whole genome shotgun (WGS) entry which is preliminary data.</text>
</comment>
<feature type="compositionally biased region" description="Basic and acidic residues" evidence="1">
    <location>
        <begin position="144"/>
        <end position="153"/>
    </location>
</feature>
<name>A0AAD3SYB4_NEPGR</name>
<accession>A0AAD3SYB4</accession>
<gene>
    <name evidence="2" type="ORF">Nepgr_022199</name>
</gene>